<proteinExistence type="predicted"/>
<sequence length="73" mass="7851">MKNQLKKTGKWAVGYLAAKAGKKVVAKSGAVGLGIGAAAGLGYLGYKLFRKKKEENDISENYHEIKGEKKIVV</sequence>
<accession>A0A1I1EJH2</accession>
<dbReference type="AlphaFoldDB" id="A0A1I1EJH2"/>
<keyword evidence="1" id="KW-0812">Transmembrane</keyword>
<dbReference type="EMBL" id="FOKV01000001">
    <property type="protein sequence ID" value="SFB85130.1"/>
    <property type="molecule type" value="Genomic_DNA"/>
</dbReference>
<keyword evidence="1" id="KW-1133">Transmembrane helix</keyword>
<keyword evidence="1" id="KW-0472">Membrane</keyword>
<keyword evidence="3" id="KW-1185">Reference proteome</keyword>
<organism evidence="2 3">
    <name type="scientific">Zunongwangia mangrovi</name>
    <dbReference type="NCBI Taxonomy" id="1334022"/>
    <lineage>
        <taxon>Bacteria</taxon>
        <taxon>Pseudomonadati</taxon>
        <taxon>Bacteroidota</taxon>
        <taxon>Flavobacteriia</taxon>
        <taxon>Flavobacteriales</taxon>
        <taxon>Flavobacteriaceae</taxon>
        <taxon>Zunongwangia</taxon>
    </lineage>
</organism>
<dbReference type="Proteomes" id="UP000199438">
    <property type="component" value="Unassembled WGS sequence"/>
</dbReference>
<protein>
    <submittedName>
        <fullName evidence="2">Uncharacterized protein</fullName>
    </submittedName>
</protein>
<dbReference type="STRING" id="1334022.SAMN04487907_101910"/>
<feature type="transmembrane region" description="Helical" evidence="1">
    <location>
        <begin position="24"/>
        <end position="46"/>
    </location>
</feature>
<reference evidence="3" key="1">
    <citation type="submission" date="2016-10" db="EMBL/GenBank/DDBJ databases">
        <authorList>
            <person name="Varghese N."/>
            <person name="Submissions S."/>
        </authorList>
    </citation>
    <scope>NUCLEOTIDE SEQUENCE [LARGE SCALE GENOMIC DNA]</scope>
    <source>
        <strain evidence="3">DSM 24499</strain>
    </source>
</reference>
<gene>
    <name evidence="2" type="ORF">SAMN04487907_101910</name>
</gene>
<evidence type="ECO:0000313" key="3">
    <source>
        <dbReference type="Proteomes" id="UP000199438"/>
    </source>
</evidence>
<evidence type="ECO:0000313" key="2">
    <source>
        <dbReference type="EMBL" id="SFB85130.1"/>
    </source>
</evidence>
<evidence type="ECO:0000256" key="1">
    <source>
        <dbReference type="SAM" id="Phobius"/>
    </source>
</evidence>
<name>A0A1I1EJH2_9FLAO</name>
<dbReference type="RefSeq" id="WP_092540157.1">
    <property type="nucleotide sequence ID" value="NZ_FOKV01000001.1"/>
</dbReference>